<keyword evidence="2 8" id="KW-0813">Transport</keyword>
<keyword evidence="4" id="KW-0653">Protein transport</keyword>
<reference evidence="11 12" key="1">
    <citation type="journal article" date="2012" name="Eukaryot. Cell">
        <title>Draft genome sequence of Wickerhamomyces ciferrii NRRL Y-1031 F-60-10.</title>
        <authorList>
            <person name="Schneider J."/>
            <person name="Andrea H."/>
            <person name="Blom J."/>
            <person name="Jaenicke S."/>
            <person name="Ruckert C."/>
            <person name="Schorsch C."/>
            <person name="Szczepanowski R."/>
            <person name="Farwick M."/>
            <person name="Goesmann A."/>
            <person name="Puhler A."/>
            <person name="Schaffer S."/>
            <person name="Tauch A."/>
            <person name="Kohler T."/>
            <person name="Brinkrolf K."/>
        </authorList>
    </citation>
    <scope>NUCLEOTIDE SEQUENCE [LARGE SCALE GENOMIC DNA]</scope>
    <source>
        <strain evidence="12">ATCC 14091 / BCRC 22168 / CBS 111 / JCM 3599 / NBRC 0793 / NRRL Y-1031 F-60-10</strain>
    </source>
</reference>
<evidence type="ECO:0000259" key="10">
    <source>
        <dbReference type="PROSITE" id="PS51472"/>
    </source>
</evidence>
<evidence type="ECO:0000256" key="1">
    <source>
        <dbReference type="ARBA" id="ARBA00004567"/>
    </source>
</evidence>
<keyword evidence="5" id="KW-0811">Translocation</keyword>
<evidence type="ECO:0000313" key="12">
    <source>
        <dbReference type="Proteomes" id="UP000009328"/>
    </source>
</evidence>
<dbReference type="EMBL" id="CAIF01000040">
    <property type="protein sequence ID" value="CCH42280.1"/>
    <property type="molecule type" value="Genomic_DNA"/>
</dbReference>
<feature type="region of interest" description="Disordered" evidence="9">
    <location>
        <begin position="34"/>
        <end position="89"/>
    </location>
</feature>
<dbReference type="GO" id="GO:0006999">
    <property type="term" value="P:nuclear pore organization"/>
    <property type="evidence" value="ECO:0007669"/>
    <property type="project" value="TreeGrafter"/>
</dbReference>
<dbReference type="CDD" id="cd12721">
    <property type="entry name" value="RRM_Nup53p_fungi"/>
    <property type="match status" value="1"/>
</dbReference>
<dbReference type="GO" id="GO:0003676">
    <property type="term" value="F:nucleic acid binding"/>
    <property type="evidence" value="ECO:0007669"/>
    <property type="project" value="InterPro"/>
</dbReference>
<keyword evidence="6 8" id="KW-0906">Nuclear pore complex</keyword>
<evidence type="ECO:0000256" key="2">
    <source>
        <dbReference type="ARBA" id="ARBA00022448"/>
    </source>
</evidence>
<dbReference type="FunCoup" id="K0KBB1">
    <property type="interactions" value="166"/>
</dbReference>
<dbReference type="HOGENOM" id="CLU_024892_0_0_1"/>
<protein>
    <submittedName>
        <fullName evidence="11">Nucleoporin</fullName>
    </submittedName>
</protein>
<feature type="compositionally biased region" description="Basic and acidic residues" evidence="9">
    <location>
        <begin position="46"/>
        <end position="56"/>
    </location>
</feature>
<feature type="compositionally biased region" description="Polar residues" evidence="9">
    <location>
        <begin position="78"/>
        <end position="89"/>
    </location>
</feature>
<dbReference type="GO" id="GO:0051028">
    <property type="term" value="P:mRNA transport"/>
    <property type="evidence" value="ECO:0007669"/>
    <property type="project" value="UniProtKB-UniRule"/>
</dbReference>
<accession>K0KBB1</accession>
<dbReference type="InterPro" id="IPR012677">
    <property type="entry name" value="Nucleotide-bd_a/b_plait_sf"/>
</dbReference>
<dbReference type="Gene3D" id="3.30.70.330">
    <property type="match status" value="1"/>
</dbReference>
<comment type="subcellular location">
    <subcellularLocation>
        <location evidence="1">Nucleus</location>
        <location evidence="1">Nuclear pore complex</location>
    </subcellularLocation>
</comment>
<dbReference type="GO" id="GO:0017056">
    <property type="term" value="F:structural constituent of nuclear pore"/>
    <property type="evidence" value="ECO:0007669"/>
    <property type="project" value="TreeGrafter"/>
</dbReference>
<dbReference type="InterPro" id="IPR007846">
    <property type="entry name" value="RRM_NUP35_dom"/>
</dbReference>
<evidence type="ECO:0000313" key="11">
    <source>
        <dbReference type="EMBL" id="CCH42280.1"/>
    </source>
</evidence>
<dbReference type="PANTHER" id="PTHR21527:SF6">
    <property type="entry name" value="NUCLEOPORIN NUP35"/>
    <property type="match status" value="1"/>
</dbReference>
<dbReference type="InParanoid" id="K0KBB1"/>
<keyword evidence="3 8" id="KW-0509">mRNA transport</keyword>
<evidence type="ECO:0000256" key="5">
    <source>
        <dbReference type="ARBA" id="ARBA00023010"/>
    </source>
</evidence>
<dbReference type="Proteomes" id="UP000009328">
    <property type="component" value="Unassembled WGS sequence"/>
</dbReference>
<dbReference type="SUPFAM" id="SSF54928">
    <property type="entry name" value="RNA-binding domain, RBD"/>
    <property type="match status" value="1"/>
</dbReference>
<name>K0KBB1_WICCF</name>
<feature type="compositionally biased region" description="Polar residues" evidence="9">
    <location>
        <begin position="57"/>
        <end position="71"/>
    </location>
</feature>
<evidence type="ECO:0000256" key="7">
    <source>
        <dbReference type="ARBA" id="ARBA00023242"/>
    </source>
</evidence>
<sequence>MSSAFGNRGSDQSYSKDLFGSSYQNNFDIFKNQDNQQSRFSSLKARTLDSADRSSDDINNSANTSTSQAYSPNRRIPSRNQSFDLSFDSPNPSLAVINQKTNAAQQQTQPLWFNNPRRRAIPSHAVKRETISDIDNESTSFLNKNKQSSNSNPGFKTLTFGTRRNTAQLAHVQAFSDELPPSRTISDLKRDDLSEGHLSFANDTTNGNASLISNNHNAFKDSNKSISLSNSGTPLKYSQNFLPSHLSDSAFSTPSKSLDSPQAISSSPLRTDSESAVLVFGYPESIANSVIKHFAKFGKILEDFEVTRVDPLFTQQKTKTYPIYTGDGWVKLTYDNKASAMRALEESGTVFHGSMIGCVPYSKQAIENIASISINNNDNIGESDLVQQKQNTMQVDGLPNYSNNLQQRIQAKNDDQIFVKPTTKDTKGIYSKRREIKPDGNDNLNILSKVSNWFFGWEDL</sequence>
<dbReference type="Pfam" id="PF05172">
    <property type="entry name" value="RRM_Nup35"/>
    <property type="match status" value="1"/>
</dbReference>
<keyword evidence="7 8" id="KW-0539">Nucleus</keyword>
<dbReference type="GO" id="GO:0005543">
    <property type="term" value="F:phospholipid binding"/>
    <property type="evidence" value="ECO:0007669"/>
    <property type="project" value="TreeGrafter"/>
</dbReference>
<dbReference type="eggNOG" id="ENOG502QWFW">
    <property type="taxonomic scope" value="Eukaryota"/>
</dbReference>
<proteinExistence type="predicted"/>
<evidence type="ECO:0000256" key="8">
    <source>
        <dbReference type="PROSITE-ProRule" id="PRU00804"/>
    </source>
</evidence>
<dbReference type="PANTHER" id="PTHR21527">
    <property type="entry name" value="NUCLEOPORIN NUP35"/>
    <property type="match status" value="1"/>
</dbReference>
<dbReference type="PROSITE" id="PS51472">
    <property type="entry name" value="RRM_NUP35"/>
    <property type="match status" value="1"/>
</dbReference>
<keyword evidence="12" id="KW-1185">Reference proteome</keyword>
<evidence type="ECO:0000256" key="3">
    <source>
        <dbReference type="ARBA" id="ARBA00022816"/>
    </source>
</evidence>
<comment type="caution">
    <text evidence="11">The sequence shown here is derived from an EMBL/GenBank/DDBJ whole genome shotgun (WGS) entry which is preliminary data.</text>
</comment>
<dbReference type="GO" id="GO:0006607">
    <property type="term" value="P:NLS-bearing protein import into nucleus"/>
    <property type="evidence" value="ECO:0007669"/>
    <property type="project" value="TreeGrafter"/>
</dbReference>
<feature type="domain" description="RRM Nup35-type" evidence="10">
    <location>
        <begin position="271"/>
        <end position="368"/>
    </location>
</feature>
<dbReference type="GO" id="GO:0044615">
    <property type="term" value="C:nuclear pore nuclear basket"/>
    <property type="evidence" value="ECO:0007669"/>
    <property type="project" value="TreeGrafter"/>
</dbReference>
<evidence type="ECO:0000256" key="4">
    <source>
        <dbReference type="ARBA" id="ARBA00022927"/>
    </source>
</evidence>
<evidence type="ECO:0000256" key="6">
    <source>
        <dbReference type="ARBA" id="ARBA00023132"/>
    </source>
</evidence>
<organism evidence="11 12">
    <name type="scientific">Wickerhamomyces ciferrii (strain ATCC 14091 / BCRC 22168 / CBS 111 / JCM 3599 / NBRC 0793 / NRRL Y-1031 F-60-10)</name>
    <name type="common">Yeast</name>
    <name type="synonym">Pichia ciferrii</name>
    <dbReference type="NCBI Taxonomy" id="1206466"/>
    <lineage>
        <taxon>Eukaryota</taxon>
        <taxon>Fungi</taxon>
        <taxon>Dikarya</taxon>
        <taxon>Ascomycota</taxon>
        <taxon>Saccharomycotina</taxon>
        <taxon>Saccharomycetes</taxon>
        <taxon>Phaffomycetales</taxon>
        <taxon>Wickerhamomycetaceae</taxon>
        <taxon>Wickerhamomyces</taxon>
    </lineage>
</organism>
<dbReference type="AlphaFoldDB" id="K0KBB1"/>
<dbReference type="InterPro" id="IPR035979">
    <property type="entry name" value="RBD_domain_sf"/>
</dbReference>
<dbReference type="GO" id="GO:0044613">
    <property type="term" value="C:nuclear pore central transport channel"/>
    <property type="evidence" value="ECO:0007669"/>
    <property type="project" value="TreeGrafter"/>
</dbReference>
<gene>
    <name evidence="11" type="ORF">BN7_1824</name>
</gene>
<dbReference type="STRING" id="1206466.K0KBB1"/>
<evidence type="ECO:0000256" key="9">
    <source>
        <dbReference type="SAM" id="MobiDB-lite"/>
    </source>
</evidence>